<feature type="domain" description="BON" evidence="3">
    <location>
        <begin position="145"/>
        <end position="211"/>
    </location>
</feature>
<dbReference type="EMBL" id="JAVTLL010000002">
    <property type="protein sequence ID" value="MDT7839902.1"/>
    <property type="molecule type" value="Genomic_DNA"/>
</dbReference>
<dbReference type="PANTHER" id="PTHR48108">
    <property type="entry name" value="CBS DOMAIN-CONTAINING PROTEIN CBSX2, CHLOROPLASTIC"/>
    <property type="match status" value="1"/>
</dbReference>
<comment type="caution">
    <text evidence="5">The sequence shown here is derived from an EMBL/GenBank/DDBJ whole genome shotgun (WGS) entry which is preliminary data.</text>
</comment>
<dbReference type="CDD" id="cd04586">
    <property type="entry name" value="CBS_pair_BON_assoc"/>
    <property type="match status" value="1"/>
</dbReference>
<dbReference type="PROSITE" id="PS51371">
    <property type="entry name" value="CBS"/>
    <property type="match status" value="2"/>
</dbReference>
<protein>
    <submittedName>
        <fullName evidence="5">CBS domain-containing protein</fullName>
    </submittedName>
</protein>
<keyword evidence="6" id="KW-1185">Reference proteome</keyword>
<dbReference type="RefSeq" id="WP_314198045.1">
    <property type="nucleotide sequence ID" value="NZ_JAVTLL010000002.1"/>
</dbReference>
<reference evidence="6" key="1">
    <citation type="submission" date="2023-07" db="EMBL/GenBank/DDBJ databases">
        <title>Draft genome sequence of the endophytic actinobacterium Streptomyces justiciae WPN32, a potential antibiotic producer.</title>
        <authorList>
            <person name="Yasawong M."/>
            <person name="Pana W."/>
            <person name="Ganta P."/>
            <person name="Santapan N."/>
            <person name="Songngamsuk T."/>
            <person name="Phatcharaharikarn M."/>
            <person name="Kerdtoob S."/>
            <person name="Nantapong N."/>
        </authorList>
    </citation>
    <scope>NUCLEOTIDE SEQUENCE [LARGE SCALE GENOMIC DNA]</scope>
    <source>
        <strain evidence="6">WPN32</strain>
    </source>
</reference>
<accession>A0ABU3LMV4</accession>
<evidence type="ECO:0000256" key="1">
    <source>
        <dbReference type="ARBA" id="ARBA00022737"/>
    </source>
</evidence>
<dbReference type="Proteomes" id="UP001257948">
    <property type="component" value="Unassembled WGS sequence"/>
</dbReference>
<sequence length="211" mass="22202">MSESPESPYTVSDVMTHTVVAVGRDASFKEIVGLIDQWKVSALPVLEGEGRVVGVVSEADLLAKEGVKGGGEEALDLAERAKAEALTAGELMSAPAVTVHADASVAEAARIMARRHVKRLPVVDAIGMLQGVVSRSDLLKVFLRPDEEIAGEIVSSVLTKLPVTTPLTVTVSDGVATLTGSAAERTYMPIVARAVRAVEGVVDVRLELTHR</sequence>
<evidence type="ECO:0000259" key="3">
    <source>
        <dbReference type="PROSITE" id="PS50914"/>
    </source>
</evidence>
<dbReference type="InterPro" id="IPR051462">
    <property type="entry name" value="CBS_domain-containing"/>
</dbReference>
<dbReference type="PIRSF" id="PIRSF036990">
    <property type="entry name" value="UCP036990_CBS_BON"/>
    <property type="match status" value="1"/>
</dbReference>
<name>A0ABU3LMV4_9ACTN</name>
<dbReference type="InterPro" id="IPR017080">
    <property type="entry name" value="UCP036990_CBS_BON"/>
</dbReference>
<dbReference type="InterPro" id="IPR000644">
    <property type="entry name" value="CBS_dom"/>
</dbReference>
<evidence type="ECO:0000313" key="6">
    <source>
        <dbReference type="Proteomes" id="UP001257948"/>
    </source>
</evidence>
<dbReference type="Pfam" id="PF04972">
    <property type="entry name" value="BON"/>
    <property type="match status" value="1"/>
</dbReference>
<proteinExistence type="predicted"/>
<dbReference type="SMART" id="SM00116">
    <property type="entry name" value="CBS"/>
    <property type="match status" value="2"/>
</dbReference>
<dbReference type="InterPro" id="IPR046342">
    <property type="entry name" value="CBS_dom_sf"/>
</dbReference>
<feature type="domain" description="CBS" evidence="4">
    <location>
        <begin position="92"/>
        <end position="148"/>
    </location>
</feature>
<evidence type="ECO:0000259" key="4">
    <source>
        <dbReference type="PROSITE" id="PS51371"/>
    </source>
</evidence>
<dbReference type="PROSITE" id="PS50914">
    <property type="entry name" value="BON"/>
    <property type="match status" value="1"/>
</dbReference>
<feature type="domain" description="CBS" evidence="4">
    <location>
        <begin position="15"/>
        <end position="73"/>
    </location>
</feature>
<organism evidence="5 6">
    <name type="scientific">Streptomyces justiciae</name>
    <dbReference type="NCBI Taxonomy" id="2780140"/>
    <lineage>
        <taxon>Bacteria</taxon>
        <taxon>Bacillati</taxon>
        <taxon>Actinomycetota</taxon>
        <taxon>Actinomycetes</taxon>
        <taxon>Kitasatosporales</taxon>
        <taxon>Streptomycetaceae</taxon>
        <taxon>Streptomyces</taxon>
    </lineage>
</organism>
<dbReference type="PANTHER" id="PTHR48108:SF34">
    <property type="entry name" value="CBS DOMAIN-CONTAINING PROTEIN YHCV"/>
    <property type="match status" value="1"/>
</dbReference>
<evidence type="ECO:0000256" key="2">
    <source>
        <dbReference type="PROSITE-ProRule" id="PRU00703"/>
    </source>
</evidence>
<dbReference type="InterPro" id="IPR007055">
    <property type="entry name" value="BON_dom"/>
</dbReference>
<keyword evidence="1" id="KW-0677">Repeat</keyword>
<dbReference type="CDD" id="cd02205">
    <property type="entry name" value="CBS_pair_SF"/>
    <property type="match status" value="1"/>
</dbReference>
<evidence type="ECO:0000313" key="5">
    <source>
        <dbReference type="EMBL" id="MDT7839902.1"/>
    </source>
</evidence>
<dbReference type="Pfam" id="PF00571">
    <property type="entry name" value="CBS"/>
    <property type="match status" value="2"/>
</dbReference>
<keyword evidence="2" id="KW-0129">CBS domain</keyword>
<dbReference type="SUPFAM" id="SSF54631">
    <property type="entry name" value="CBS-domain pair"/>
    <property type="match status" value="1"/>
</dbReference>
<dbReference type="Gene3D" id="3.10.580.10">
    <property type="entry name" value="CBS-domain"/>
    <property type="match status" value="1"/>
</dbReference>
<gene>
    <name evidence="5" type="ORF">RQC66_04075</name>
</gene>